<evidence type="ECO:0000313" key="1">
    <source>
        <dbReference type="EMBL" id="GBM44752.1"/>
    </source>
</evidence>
<evidence type="ECO:0000313" key="2">
    <source>
        <dbReference type="Proteomes" id="UP000499080"/>
    </source>
</evidence>
<dbReference type="EMBL" id="BGPR01001075">
    <property type="protein sequence ID" value="GBM44752.1"/>
    <property type="molecule type" value="Genomic_DNA"/>
</dbReference>
<protein>
    <submittedName>
        <fullName evidence="1">Uncharacterized protein</fullName>
    </submittedName>
</protein>
<sequence>MKSLQLKCSGRREITPNDEIEKFCGVDLTSSDQHLEIGDSRVQRDNDDCRKMMKWFKHYNPFPENSNLISISNGVVGYSKLNCHLAKDEGILGIKRIEGSHFHNVKFKRNDRVQPLSLMNNAIKVHDESASINPTTLFRRITLQSNRMKN</sequence>
<keyword evidence="2" id="KW-1185">Reference proteome</keyword>
<dbReference type="AlphaFoldDB" id="A0A4Y2FTA2"/>
<dbReference type="OrthoDB" id="6753017at2759"/>
<comment type="caution">
    <text evidence="1">The sequence shown here is derived from an EMBL/GenBank/DDBJ whole genome shotgun (WGS) entry which is preliminary data.</text>
</comment>
<dbReference type="Proteomes" id="UP000499080">
    <property type="component" value="Unassembled WGS sequence"/>
</dbReference>
<gene>
    <name evidence="1" type="ORF">AVEN_83880_1</name>
</gene>
<proteinExistence type="predicted"/>
<accession>A0A4Y2FTA2</accession>
<reference evidence="1 2" key="1">
    <citation type="journal article" date="2019" name="Sci. Rep.">
        <title>Orb-weaving spider Araneus ventricosus genome elucidates the spidroin gene catalogue.</title>
        <authorList>
            <person name="Kono N."/>
            <person name="Nakamura H."/>
            <person name="Ohtoshi R."/>
            <person name="Moran D.A.P."/>
            <person name="Shinohara A."/>
            <person name="Yoshida Y."/>
            <person name="Fujiwara M."/>
            <person name="Mori M."/>
            <person name="Tomita M."/>
            <person name="Arakawa K."/>
        </authorList>
    </citation>
    <scope>NUCLEOTIDE SEQUENCE [LARGE SCALE GENOMIC DNA]</scope>
</reference>
<organism evidence="1 2">
    <name type="scientific">Araneus ventricosus</name>
    <name type="common">Orbweaver spider</name>
    <name type="synonym">Epeira ventricosa</name>
    <dbReference type="NCBI Taxonomy" id="182803"/>
    <lineage>
        <taxon>Eukaryota</taxon>
        <taxon>Metazoa</taxon>
        <taxon>Ecdysozoa</taxon>
        <taxon>Arthropoda</taxon>
        <taxon>Chelicerata</taxon>
        <taxon>Arachnida</taxon>
        <taxon>Araneae</taxon>
        <taxon>Araneomorphae</taxon>
        <taxon>Entelegynae</taxon>
        <taxon>Araneoidea</taxon>
        <taxon>Araneidae</taxon>
        <taxon>Araneus</taxon>
    </lineage>
</organism>
<name>A0A4Y2FTA2_ARAVE</name>